<dbReference type="GO" id="GO:0009252">
    <property type="term" value="P:peptidoglycan biosynthetic process"/>
    <property type="evidence" value="ECO:0007669"/>
    <property type="project" value="UniProtKB-KW"/>
</dbReference>
<dbReference type="GO" id="GO:0071555">
    <property type="term" value="P:cell wall organization"/>
    <property type="evidence" value="ECO:0007669"/>
    <property type="project" value="UniProtKB-KW"/>
</dbReference>
<comment type="catalytic activity">
    <reaction evidence="14">
        <text>alpha-D-glucosamine 1-phosphate + acetyl-CoA = N-acetyl-alpha-D-glucosamine 1-phosphate + CoA + H(+)</text>
        <dbReference type="Rhea" id="RHEA:13725"/>
        <dbReference type="ChEBI" id="CHEBI:15378"/>
        <dbReference type="ChEBI" id="CHEBI:57287"/>
        <dbReference type="ChEBI" id="CHEBI:57288"/>
        <dbReference type="ChEBI" id="CHEBI:57776"/>
        <dbReference type="ChEBI" id="CHEBI:58516"/>
        <dbReference type="EC" id="2.3.1.157"/>
    </reaction>
</comment>
<keyword evidence="10" id="KW-0573">Peptidoglycan synthesis</keyword>
<evidence type="ECO:0000256" key="16">
    <source>
        <dbReference type="ARBA" id="ARBA00049628"/>
    </source>
</evidence>
<accession>A0A5C6M2X6</accession>
<feature type="domain" description="MobA-like NTP transferase" evidence="17">
    <location>
        <begin position="11"/>
        <end position="143"/>
    </location>
</feature>
<keyword evidence="4" id="KW-0963">Cytoplasm</keyword>
<evidence type="ECO:0000256" key="14">
    <source>
        <dbReference type="ARBA" id="ARBA00048247"/>
    </source>
</evidence>
<dbReference type="EMBL" id="SRHE01000615">
    <property type="protein sequence ID" value="TWW08543.1"/>
    <property type="molecule type" value="Genomic_DNA"/>
</dbReference>
<evidence type="ECO:0000259" key="17">
    <source>
        <dbReference type="Pfam" id="PF12804"/>
    </source>
</evidence>
<dbReference type="InterPro" id="IPR025877">
    <property type="entry name" value="MobA-like_NTP_Trfase"/>
</dbReference>
<dbReference type="GO" id="GO:0046872">
    <property type="term" value="F:metal ion binding"/>
    <property type="evidence" value="ECO:0007669"/>
    <property type="project" value="UniProtKB-KW"/>
</dbReference>
<dbReference type="Proteomes" id="UP000321083">
    <property type="component" value="Unassembled WGS sequence"/>
</dbReference>
<evidence type="ECO:0000256" key="5">
    <source>
        <dbReference type="ARBA" id="ARBA00022679"/>
    </source>
</evidence>
<dbReference type="PANTHER" id="PTHR43584:SF3">
    <property type="entry name" value="BIFUNCTIONAL PROTEIN GLMU"/>
    <property type="match status" value="1"/>
</dbReference>
<evidence type="ECO:0000313" key="19">
    <source>
        <dbReference type="Proteomes" id="UP000321083"/>
    </source>
</evidence>
<keyword evidence="6" id="KW-0548">Nucleotidyltransferase</keyword>
<comment type="similarity">
    <text evidence="2">In the C-terminal section; belongs to the transferase hexapeptide repeat family.</text>
</comment>
<keyword evidence="11" id="KW-0511">Multifunctional enzyme</keyword>
<evidence type="ECO:0000256" key="8">
    <source>
        <dbReference type="ARBA" id="ARBA00022842"/>
    </source>
</evidence>
<evidence type="ECO:0000256" key="9">
    <source>
        <dbReference type="ARBA" id="ARBA00022960"/>
    </source>
</evidence>
<comment type="cofactor">
    <cofactor evidence="1">
        <name>Mg(2+)</name>
        <dbReference type="ChEBI" id="CHEBI:18420"/>
    </cofactor>
</comment>
<dbReference type="Gene3D" id="2.160.10.10">
    <property type="entry name" value="Hexapeptide repeat proteins"/>
    <property type="match status" value="1"/>
</dbReference>
<dbReference type="GO" id="GO:0003977">
    <property type="term" value="F:UDP-N-acetylglucosamine diphosphorylase activity"/>
    <property type="evidence" value="ECO:0007669"/>
    <property type="project" value="UniProtKB-EC"/>
</dbReference>
<dbReference type="GO" id="GO:0008360">
    <property type="term" value="P:regulation of cell shape"/>
    <property type="evidence" value="ECO:0007669"/>
    <property type="project" value="UniProtKB-KW"/>
</dbReference>
<reference evidence="18 19" key="1">
    <citation type="submission" date="2019-08" db="EMBL/GenBank/DDBJ databases">
        <title>100 year-old enigma solved: identification of Planctomyces bekefii, the type genus and species of the phylum Planctomycetes.</title>
        <authorList>
            <person name="Svetlana D.N."/>
            <person name="Overmann J."/>
        </authorList>
    </citation>
    <scope>NUCLEOTIDE SEQUENCE [LARGE SCALE GENOMIC DNA]</scope>
    <source>
        <strain evidence="18">Phe10_nw2017</strain>
    </source>
</reference>
<dbReference type="Pfam" id="PF12804">
    <property type="entry name" value="NTP_transf_3"/>
    <property type="match status" value="1"/>
</dbReference>
<evidence type="ECO:0000256" key="6">
    <source>
        <dbReference type="ARBA" id="ARBA00022695"/>
    </source>
</evidence>
<keyword evidence="19" id="KW-1185">Reference proteome</keyword>
<dbReference type="CDD" id="cd02540">
    <property type="entry name" value="GT2_GlmU_N_bac"/>
    <property type="match status" value="1"/>
</dbReference>
<dbReference type="Gene3D" id="3.90.550.10">
    <property type="entry name" value="Spore Coat Polysaccharide Biosynthesis Protein SpsA, Chain A"/>
    <property type="match status" value="1"/>
</dbReference>
<dbReference type="InterPro" id="IPR050065">
    <property type="entry name" value="GlmU-like"/>
</dbReference>
<dbReference type="AlphaFoldDB" id="A0A5C6M2X6"/>
<keyword evidence="5" id="KW-0808">Transferase</keyword>
<evidence type="ECO:0000256" key="1">
    <source>
        <dbReference type="ARBA" id="ARBA00001946"/>
    </source>
</evidence>
<keyword evidence="13" id="KW-0961">Cell wall biogenesis/degradation</keyword>
<comment type="function">
    <text evidence="16">Catalyzes the last two sequential reactions in the de novo biosynthetic pathway for UDP-N-acetylglucosamine (UDP-GlcNAc). The C-terminal domain catalyzes the transfer of acetyl group from acetyl coenzyme A to glucosamine-1-phosphate (GlcN-1-P) to produce N-acetylglucosamine-1-phosphate (GlcNAc-1-P), which is converted into UDP-GlcNAc by the transfer of uridine 5-monophosphate (from uridine 5-triphosphate), a reaction catalyzed by the N-terminal domain.</text>
</comment>
<protein>
    <recommendedName>
        <fullName evidence="17">MobA-like NTP transferase domain-containing protein</fullName>
    </recommendedName>
</protein>
<gene>
    <name evidence="18" type="ORF">E3A20_23280</name>
</gene>
<comment type="similarity">
    <text evidence="3">In the N-terminal section; belongs to the N-acetylglucosamine-1-phosphate uridyltransferase family.</text>
</comment>
<keyword evidence="7" id="KW-0479">Metal-binding</keyword>
<dbReference type="PANTHER" id="PTHR43584">
    <property type="entry name" value="NUCLEOTIDYL TRANSFERASE"/>
    <property type="match status" value="1"/>
</dbReference>
<reference evidence="18 19" key="2">
    <citation type="submission" date="2019-08" db="EMBL/GenBank/DDBJ databases">
        <authorList>
            <person name="Henke P."/>
        </authorList>
    </citation>
    <scope>NUCLEOTIDE SEQUENCE [LARGE SCALE GENOMIC DNA]</scope>
    <source>
        <strain evidence="18">Phe10_nw2017</strain>
    </source>
</reference>
<evidence type="ECO:0000313" key="18">
    <source>
        <dbReference type="EMBL" id="TWW08543.1"/>
    </source>
</evidence>
<evidence type="ECO:0000256" key="15">
    <source>
        <dbReference type="ARBA" id="ARBA00048493"/>
    </source>
</evidence>
<name>A0A5C6M2X6_9PLAN</name>
<proteinExistence type="inferred from homology"/>
<comment type="catalytic activity">
    <reaction evidence="15">
        <text>N-acetyl-alpha-D-glucosamine 1-phosphate + UTP + H(+) = UDP-N-acetyl-alpha-D-glucosamine + diphosphate</text>
        <dbReference type="Rhea" id="RHEA:13509"/>
        <dbReference type="ChEBI" id="CHEBI:15378"/>
        <dbReference type="ChEBI" id="CHEBI:33019"/>
        <dbReference type="ChEBI" id="CHEBI:46398"/>
        <dbReference type="ChEBI" id="CHEBI:57705"/>
        <dbReference type="ChEBI" id="CHEBI:57776"/>
        <dbReference type="EC" id="2.7.7.23"/>
    </reaction>
</comment>
<evidence type="ECO:0000256" key="12">
    <source>
        <dbReference type="ARBA" id="ARBA00023315"/>
    </source>
</evidence>
<keyword evidence="8" id="KW-0460">Magnesium</keyword>
<evidence type="ECO:0000256" key="11">
    <source>
        <dbReference type="ARBA" id="ARBA00023268"/>
    </source>
</evidence>
<evidence type="ECO:0000256" key="2">
    <source>
        <dbReference type="ARBA" id="ARBA00007707"/>
    </source>
</evidence>
<evidence type="ECO:0000256" key="13">
    <source>
        <dbReference type="ARBA" id="ARBA00023316"/>
    </source>
</evidence>
<keyword evidence="9" id="KW-0133">Cell shape</keyword>
<evidence type="ECO:0000256" key="7">
    <source>
        <dbReference type="ARBA" id="ARBA00022723"/>
    </source>
</evidence>
<dbReference type="GO" id="GO:0019134">
    <property type="term" value="F:glucosamine-1-phosphate N-acetyltransferase activity"/>
    <property type="evidence" value="ECO:0007669"/>
    <property type="project" value="UniProtKB-EC"/>
</dbReference>
<evidence type="ECO:0000256" key="4">
    <source>
        <dbReference type="ARBA" id="ARBA00022490"/>
    </source>
</evidence>
<dbReference type="SUPFAM" id="SSF53448">
    <property type="entry name" value="Nucleotide-diphospho-sugar transferases"/>
    <property type="match status" value="1"/>
</dbReference>
<evidence type="ECO:0000256" key="3">
    <source>
        <dbReference type="ARBA" id="ARBA00007947"/>
    </source>
</evidence>
<dbReference type="InterPro" id="IPR011004">
    <property type="entry name" value="Trimer_LpxA-like_sf"/>
</dbReference>
<dbReference type="InterPro" id="IPR029044">
    <property type="entry name" value="Nucleotide-diphossugar_trans"/>
</dbReference>
<keyword evidence="12" id="KW-0012">Acyltransferase</keyword>
<evidence type="ECO:0000256" key="10">
    <source>
        <dbReference type="ARBA" id="ARBA00022984"/>
    </source>
</evidence>
<organism evidence="18 19">
    <name type="scientific">Planctomyces bekefii</name>
    <dbReference type="NCBI Taxonomy" id="1653850"/>
    <lineage>
        <taxon>Bacteria</taxon>
        <taxon>Pseudomonadati</taxon>
        <taxon>Planctomycetota</taxon>
        <taxon>Planctomycetia</taxon>
        <taxon>Planctomycetales</taxon>
        <taxon>Planctomycetaceae</taxon>
        <taxon>Planctomyces</taxon>
    </lineage>
</organism>
<sequence length="316" mass="34076">MEPAVMSQVLAVILAAGKSTRMKSDIPKVLHPICGRPMIEYVLDAARAAGADRLVVIVGHRADLVKAALQHHPDVEFAEQTEQKGTGHAVMMAADALASHSGATLILAGDTPLLQGSSLKSLLDTRETTQAACVIGTAETQNNEGLGRIVRSSDGRFERIVEQKDATPEQRRITEINTGCYAFSTPLLLQSLQQLRPNNSQSEYYLTDCPRILMDGGQTVDACCSLTLEEALGVNTRVQLADARASIQKSILQDLMLQGVTIEDPAQTAIDFGVRIGRDTVIRPFTVIERDTVIEDQCTIGPLQHLPAGSVIRKTG</sequence>
<dbReference type="SUPFAM" id="SSF51161">
    <property type="entry name" value="Trimeric LpxA-like enzymes"/>
    <property type="match status" value="1"/>
</dbReference>
<comment type="caution">
    <text evidence="18">The sequence shown here is derived from an EMBL/GenBank/DDBJ whole genome shotgun (WGS) entry which is preliminary data.</text>
</comment>